<gene>
    <name evidence="1" type="ORF">ACI1P1_02110</name>
</gene>
<evidence type="ECO:0000313" key="2">
    <source>
        <dbReference type="Proteomes" id="UP001631969"/>
    </source>
</evidence>
<reference evidence="1" key="1">
    <citation type="submission" date="2024-12" db="EMBL/GenBank/DDBJ databases">
        <authorList>
            <person name="Wu N."/>
        </authorList>
    </citation>
    <scope>NUCLEOTIDE SEQUENCE</scope>
    <source>
        <strain evidence="1">P15</strain>
    </source>
</reference>
<sequence>MQKNKPFQYGLGTGMIAGALLLQLMISAKGAGTPVLPEPGIPSSAPQLTAQEIRDKADALNLQVYDKGIKLYKQNELDDSVSKAVAAARAEEAAKAQAPGKEITVFITEGMSASMVSDYLFRSGVISDKQAFDEALRSNQLNTKIRSGLYSFGANHNIQDVVARLTTLPPT</sequence>
<organism evidence="1 2">
    <name type="scientific">Paenibacillus mesotrionivorans</name>
    <dbReference type="NCBI Taxonomy" id="3160968"/>
    <lineage>
        <taxon>Bacteria</taxon>
        <taxon>Bacillati</taxon>
        <taxon>Bacillota</taxon>
        <taxon>Bacilli</taxon>
        <taxon>Bacillales</taxon>
        <taxon>Paenibacillaceae</taxon>
        <taxon>Paenibacillus</taxon>
    </lineage>
</organism>
<proteinExistence type="predicted"/>
<dbReference type="EMBL" id="JBJURJ010000001">
    <property type="protein sequence ID" value="MFM9327084.1"/>
    <property type="molecule type" value="Genomic_DNA"/>
</dbReference>
<protein>
    <submittedName>
        <fullName evidence="1">Uncharacterized protein</fullName>
    </submittedName>
</protein>
<dbReference type="Proteomes" id="UP001631969">
    <property type="component" value="Unassembled WGS sequence"/>
</dbReference>
<name>A0ACC7NSR8_9BACL</name>
<keyword evidence="2" id="KW-1185">Reference proteome</keyword>
<accession>A0ACC7NSR8</accession>
<comment type="caution">
    <text evidence="1">The sequence shown here is derived from an EMBL/GenBank/DDBJ whole genome shotgun (WGS) entry which is preliminary data.</text>
</comment>
<evidence type="ECO:0000313" key="1">
    <source>
        <dbReference type="EMBL" id="MFM9327084.1"/>
    </source>
</evidence>